<dbReference type="InterPro" id="IPR001461">
    <property type="entry name" value="Aspartic_peptidase_A1"/>
</dbReference>
<dbReference type="PROSITE" id="PS51767">
    <property type="entry name" value="PEPTIDASE_A1"/>
    <property type="match status" value="1"/>
</dbReference>
<dbReference type="CDD" id="cd05471">
    <property type="entry name" value="pepsin_like"/>
    <property type="match status" value="1"/>
</dbReference>
<keyword evidence="4" id="KW-0732">Signal</keyword>
<feature type="signal peptide" evidence="4">
    <location>
        <begin position="1"/>
        <end position="20"/>
    </location>
</feature>
<evidence type="ECO:0000256" key="1">
    <source>
        <dbReference type="ARBA" id="ARBA00007447"/>
    </source>
</evidence>
<sequence>MWQQLLLLLAATTACPTVFARNVVHVPGTGKSGSGPASISIKTSIRFTPITRLSGDNQSTSLSTSSMGQTLVGIVQVGTPPVSLSVQFDTGSSSFWVISSLCKSGNACPPSANSQIYNPDMSSTARTANNTILTREYGDGTTIRCLVITDTLSIAGVTISNQNICSATGINYPSPSSEDGLIGLAPPHVSDPADVFSSLRSVFTENMINFYYNRNVNSLDVNSGLVPNAGEITLGSPNPDLFSGNFSWIPIIKTSSHWAITLDSITINGKVFSASATAALVDTGTSMIYLNPTIFMAVNSVMKGVLMTNTDIYQVDCTKVKSLPPLTFTFGGNPFTLTWDKQIVVLQGRTCISVFSTSSTLPTIFGASFLRQFYTTFDYAGRIGFATPKGVVNSLQIPPTSGFQKNDAVGNRLRRGPSGDMFIIFEAVRHFICSGTDNDVFTLNVQRQLVRSQRWFWSRRTKQLYRNRYWLTPQVRPKTVKQRHSFALMETLQTCGDSASLQKYVTRQLLDTCGFFKDPSFDQSRAHGTRYLMLARMDALWTARKAIQIGILVDTHPFSVDHCILCDQQLLSTSIAHLVVECEQVTGHCIQSGLVPAIQKSRLRLLGRALDPGVENVYTWLRGGVLNGEADLDQRWLDGDCGA</sequence>
<reference evidence="6 7" key="1">
    <citation type="submission" date="2021-02" db="EMBL/GenBank/DDBJ databases">
        <title>Variation within the Batrachochytrium salamandrivorans European outbreak.</title>
        <authorList>
            <person name="Kelly M."/>
            <person name="Pasmans F."/>
            <person name="Shea T.P."/>
            <person name="Munoz J.F."/>
            <person name="Carranza S."/>
            <person name="Cuomo C.A."/>
            <person name="Martel A."/>
        </authorList>
    </citation>
    <scope>NUCLEOTIDE SEQUENCE [LARGE SCALE GENOMIC DNA]</scope>
    <source>
        <strain evidence="6 7">AMFP18/2</strain>
    </source>
</reference>
<proteinExistence type="inferred from homology"/>
<accession>A0ABQ8EZK3</accession>
<feature type="domain" description="Peptidase A1" evidence="5">
    <location>
        <begin position="71"/>
        <end position="386"/>
    </location>
</feature>
<evidence type="ECO:0000313" key="7">
    <source>
        <dbReference type="Proteomes" id="UP001648503"/>
    </source>
</evidence>
<evidence type="ECO:0000313" key="6">
    <source>
        <dbReference type="EMBL" id="KAH6589141.1"/>
    </source>
</evidence>
<dbReference type="InterPro" id="IPR001969">
    <property type="entry name" value="Aspartic_peptidase_AS"/>
</dbReference>
<evidence type="ECO:0000256" key="2">
    <source>
        <dbReference type="ARBA" id="ARBA00022750"/>
    </source>
</evidence>
<protein>
    <recommendedName>
        <fullName evidence="5">Peptidase A1 domain-containing protein</fullName>
    </recommendedName>
</protein>
<keyword evidence="2 3" id="KW-0064">Aspartyl protease</keyword>
<evidence type="ECO:0000256" key="4">
    <source>
        <dbReference type="SAM" id="SignalP"/>
    </source>
</evidence>
<name>A0ABQ8EZK3_9FUNG</name>
<dbReference type="InterPro" id="IPR033121">
    <property type="entry name" value="PEPTIDASE_A1"/>
</dbReference>
<dbReference type="PANTHER" id="PTHR47966:SF51">
    <property type="entry name" value="BETA-SITE APP-CLEAVING ENZYME, ISOFORM A-RELATED"/>
    <property type="match status" value="1"/>
</dbReference>
<keyword evidence="3" id="KW-0645">Protease</keyword>
<feature type="chain" id="PRO_5046692885" description="Peptidase A1 domain-containing protein" evidence="4">
    <location>
        <begin position="21"/>
        <end position="643"/>
    </location>
</feature>
<organism evidence="6 7">
    <name type="scientific">Batrachochytrium salamandrivorans</name>
    <dbReference type="NCBI Taxonomy" id="1357716"/>
    <lineage>
        <taxon>Eukaryota</taxon>
        <taxon>Fungi</taxon>
        <taxon>Fungi incertae sedis</taxon>
        <taxon>Chytridiomycota</taxon>
        <taxon>Chytridiomycota incertae sedis</taxon>
        <taxon>Chytridiomycetes</taxon>
        <taxon>Rhizophydiales</taxon>
        <taxon>Rhizophydiales incertae sedis</taxon>
        <taxon>Batrachochytrium</taxon>
    </lineage>
</organism>
<comment type="similarity">
    <text evidence="1 3">Belongs to the peptidase A1 family.</text>
</comment>
<dbReference type="Pfam" id="PF00026">
    <property type="entry name" value="Asp"/>
    <property type="match status" value="1"/>
</dbReference>
<dbReference type="SUPFAM" id="SSF50630">
    <property type="entry name" value="Acid proteases"/>
    <property type="match status" value="1"/>
</dbReference>
<evidence type="ECO:0000259" key="5">
    <source>
        <dbReference type="PROSITE" id="PS51767"/>
    </source>
</evidence>
<evidence type="ECO:0000256" key="3">
    <source>
        <dbReference type="RuleBase" id="RU000454"/>
    </source>
</evidence>
<dbReference type="PROSITE" id="PS00141">
    <property type="entry name" value="ASP_PROTEASE"/>
    <property type="match status" value="1"/>
</dbReference>
<dbReference type="Proteomes" id="UP001648503">
    <property type="component" value="Unassembled WGS sequence"/>
</dbReference>
<comment type="caution">
    <text evidence="6">The sequence shown here is derived from an EMBL/GenBank/DDBJ whole genome shotgun (WGS) entry which is preliminary data.</text>
</comment>
<dbReference type="PRINTS" id="PR00792">
    <property type="entry name" value="PEPSIN"/>
</dbReference>
<gene>
    <name evidence="6" type="ORF">BASA50_010240</name>
</gene>
<dbReference type="Gene3D" id="2.40.70.10">
    <property type="entry name" value="Acid Proteases"/>
    <property type="match status" value="2"/>
</dbReference>
<dbReference type="InterPro" id="IPR021109">
    <property type="entry name" value="Peptidase_aspartic_dom_sf"/>
</dbReference>
<dbReference type="PANTHER" id="PTHR47966">
    <property type="entry name" value="BETA-SITE APP-CLEAVING ENZYME, ISOFORM A-RELATED"/>
    <property type="match status" value="1"/>
</dbReference>
<dbReference type="InterPro" id="IPR034164">
    <property type="entry name" value="Pepsin-like_dom"/>
</dbReference>
<keyword evidence="3" id="KW-0378">Hydrolase</keyword>
<dbReference type="EMBL" id="JAFCIX010000474">
    <property type="protein sequence ID" value="KAH6589141.1"/>
    <property type="molecule type" value="Genomic_DNA"/>
</dbReference>
<keyword evidence="7" id="KW-1185">Reference proteome</keyword>